<evidence type="ECO:0000256" key="2">
    <source>
        <dbReference type="ARBA" id="ARBA00022555"/>
    </source>
</evidence>
<dbReference type="InterPro" id="IPR023382">
    <property type="entry name" value="MnmA-like_central_sf"/>
</dbReference>
<protein>
    <recommendedName>
        <fullName evidence="1">tRNA-uridine 2-sulfurtransferase</fullName>
        <ecNumber evidence="1">2.8.1.13</ecNumber>
    </recommendedName>
</protein>
<dbReference type="Pfam" id="PF03054">
    <property type="entry name" value="tRNA_Me_trans"/>
    <property type="match status" value="1"/>
</dbReference>
<dbReference type="KEGG" id="aaxa:NCTC10138_01277"/>
<keyword evidence="2" id="KW-0820">tRNA-binding</keyword>
<keyword evidence="6" id="KW-0067">ATP-binding</keyword>
<evidence type="ECO:0000256" key="9">
    <source>
        <dbReference type="ARBA" id="ARBA00051542"/>
    </source>
</evidence>
<dbReference type="Pfam" id="PF20259">
    <property type="entry name" value="tRNA_Me_trans_M"/>
    <property type="match status" value="1"/>
</dbReference>
<dbReference type="Gene3D" id="2.40.30.10">
    <property type="entry name" value="Translation factors"/>
    <property type="match status" value="1"/>
</dbReference>
<keyword evidence="8" id="KW-1015">Disulfide bond</keyword>
<dbReference type="STRING" id="1278311.GCA_000428705_00268"/>
<evidence type="ECO:0000256" key="6">
    <source>
        <dbReference type="ARBA" id="ARBA00022840"/>
    </source>
</evidence>
<evidence type="ECO:0000256" key="8">
    <source>
        <dbReference type="ARBA" id="ARBA00023157"/>
    </source>
</evidence>
<dbReference type="InterPro" id="IPR014729">
    <property type="entry name" value="Rossmann-like_a/b/a_fold"/>
</dbReference>
<dbReference type="CDD" id="cd01998">
    <property type="entry name" value="MnmA_TRMU-like"/>
    <property type="match status" value="1"/>
</dbReference>
<keyword evidence="4" id="KW-0819">tRNA processing</keyword>
<evidence type="ECO:0000256" key="3">
    <source>
        <dbReference type="ARBA" id="ARBA00022679"/>
    </source>
</evidence>
<comment type="function">
    <text evidence="10">Catalyzes the 2-thiolation of uridine at the wobble position (U34) of tRNA, leading to the formation of s(2)U34.</text>
</comment>
<dbReference type="GO" id="GO:0000049">
    <property type="term" value="F:tRNA binding"/>
    <property type="evidence" value="ECO:0007669"/>
    <property type="project" value="UniProtKB-KW"/>
</dbReference>
<dbReference type="GO" id="GO:0002143">
    <property type="term" value="P:tRNA wobble position uridine thiolation"/>
    <property type="evidence" value="ECO:0007669"/>
    <property type="project" value="TreeGrafter"/>
</dbReference>
<evidence type="ECO:0000259" key="12">
    <source>
        <dbReference type="Pfam" id="PF20259"/>
    </source>
</evidence>
<name>A0A449BEL3_HAPAX</name>
<dbReference type="AlphaFoldDB" id="A0A449BEL3"/>
<dbReference type="Proteomes" id="UP000289841">
    <property type="component" value="Chromosome"/>
</dbReference>
<evidence type="ECO:0000256" key="7">
    <source>
        <dbReference type="ARBA" id="ARBA00022884"/>
    </source>
</evidence>
<organism evidence="13 14">
    <name type="scientific">Haploplasma axanthum</name>
    <name type="common">Acholeplasma axanthum</name>
    <dbReference type="NCBI Taxonomy" id="29552"/>
    <lineage>
        <taxon>Bacteria</taxon>
        <taxon>Bacillati</taxon>
        <taxon>Mycoplasmatota</taxon>
        <taxon>Mollicutes</taxon>
        <taxon>Acholeplasmatales</taxon>
        <taxon>Acholeplasmataceae</taxon>
        <taxon>Haploplasma</taxon>
    </lineage>
</organism>
<reference evidence="13 14" key="1">
    <citation type="submission" date="2019-01" db="EMBL/GenBank/DDBJ databases">
        <authorList>
            <consortium name="Pathogen Informatics"/>
        </authorList>
    </citation>
    <scope>NUCLEOTIDE SEQUENCE [LARGE SCALE GENOMIC DNA]</scope>
    <source>
        <strain evidence="13 14">NCTC10138</strain>
    </source>
</reference>
<feature type="domain" description="tRNA-specific 2-thiouridylase MnmA-like central" evidence="12">
    <location>
        <begin position="181"/>
        <end position="245"/>
    </location>
</feature>
<dbReference type="GO" id="GO:0005524">
    <property type="term" value="F:ATP binding"/>
    <property type="evidence" value="ECO:0007669"/>
    <property type="project" value="UniProtKB-KW"/>
</dbReference>
<dbReference type="NCBIfam" id="NF001138">
    <property type="entry name" value="PRK00143.1"/>
    <property type="match status" value="1"/>
</dbReference>
<keyword evidence="14" id="KW-1185">Reference proteome</keyword>
<dbReference type="Gene3D" id="2.30.30.280">
    <property type="entry name" value="Adenine nucleotide alpha hydrolases-like domains"/>
    <property type="match status" value="1"/>
</dbReference>
<evidence type="ECO:0000256" key="10">
    <source>
        <dbReference type="ARBA" id="ARBA00056575"/>
    </source>
</evidence>
<dbReference type="GO" id="GO:0103016">
    <property type="term" value="F:tRNA-uridine 2-sulfurtransferase activity"/>
    <property type="evidence" value="ECO:0007669"/>
    <property type="project" value="UniProtKB-EC"/>
</dbReference>
<dbReference type="InterPro" id="IPR046885">
    <property type="entry name" value="MnmA-like_C"/>
</dbReference>
<gene>
    <name evidence="13" type="primary">mnmA</name>
    <name evidence="13" type="ORF">NCTC10138_01277</name>
</gene>
<dbReference type="EC" id="2.8.1.13" evidence="1"/>
<dbReference type="EMBL" id="LR215048">
    <property type="protein sequence ID" value="VEU80889.1"/>
    <property type="molecule type" value="Genomic_DNA"/>
</dbReference>
<dbReference type="PANTHER" id="PTHR11933">
    <property type="entry name" value="TRNA 5-METHYLAMINOMETHYL-2-THIOURIDYLATE -METHYLTRANSFERASE"/>
    <property type="match status" value="1"/>
</dbReference>
<dbReference type="Pfam" id="PF20258">
    <property type="entry name" value="tRNA_Me_trans_C"/>
    <property type="match status" value="1"/>
</dbReference>
<evidence type="ECO:0000313" key="14">
    <source>
        <dbReference type="Proteomes" id="UP000289841"/>
    </source>
</evidence>
<keyword evidence="5" id="KW-0547">Nucleotide-binding</keyword>
<dbReference type="InterPro" id="IPR004506">
    <property type="entry name" value="MnmA-like"/>
</dbReference>
<comment type="catalytic activity">
    <reaction evidence="9">
        <text>S-sulfanyl-L-cysteinyl-[protein] + uridine(34) in tRNA + AH2 + ATP = 2-thiouridine(34) in tRNA + L-cysteinyl-[protein] + A + AMP + diphosphate + H(+)</text>
        <dbReference type="Rhea" id="RHEA:47032"/>
        <dbReference type="Rhea" id="RHEA-COMP:10131"/>
        <dbReference type="Rhea" id="RHEA-COMP:11726"/>
        <dbReference type="Rhea" id="RHEA-COMP:11727"/>
        <dbReference type="Rhea" id="RHEA-COMP:11728"/>
        <dbReference type="ChEBI" id="CHEBI:13193"/>
        <dbReference type="ChEBI" id="CHEBI:15378"/>
        <dbReference type="ChEBI" id="CHEBI:17499"/>
        <dbReference type="ChEBI" id="CHEBI:29950"/>
        <dbReference type="ChEBI" id="CHEBI:30616"/>
        <dbReference type="ChEBI" id="CHEBI:33019"/>
        <dbReference type="ChEBI" id="CHEBI:61963"/>
        <dbReference type="ChEBI" id="CHEBI:65315"/>
        <dbReference type="ChEBI" id="CHEBI:87170"/>
        <dbReference type="ChEBI" id="CHEBI:456215"/>
        <dbReference type="EC" id="2.8.1.13"/>
    </reaction>
</comment>
<keyword evidence="3 13" id="KW-0808">Transferase</keyword>
<dbReference type="Gene3D" id="3.40.50.620">
    <property type="entry name" value="HUPs"/>
    <property type="match status" value="1"/>
</dbReference>
<dbReference type="FunFam" id="2.30.30.280:FF:000001">
    <property type="entry name" value="tRNA-specific 2-thiouridylase MnmA"/>
    <property type="match status" value="1"/>
</dbReference>
<dbReference type="SUPFAM" id="SSF52402">
    <property type="entry name" value="Adenine nucleotide alpha hydrolases-like"/>
    <property type="match status" value="1"/>
</dbReference>
<keyword evidence="7" id="KW-0694">RNA-binding</keyword>
<evidence type="ECO:0000313" key="13">
    <source>
        <dbReference type="EMBL" id="VEU80889.1"/>
    </source>
</evidence>
<sequence length="341" mass="39410">MRNWDSATNQDFKGNPTAFDEVCEQEKDYRDAKKVADKLGIKLHKVDFIKEYWDEVFTYFLDEYKKNRTPNPDILCNNEIKFKAFVKYAKTLDYDYIAMGHYARINHDSTDPMLLRAKDNNKDQTYFLSQLETSQLRNVLFPIGELEKEEVRKIAHEQDLATADKKDSTGICFIGERNFSGFLSNYLPAKKGDMRRLDGTYVKEHYGLMNYTIGQRKGLGIGGSQDSLDAWYVVGKDLKTNTLYVEPDKDHPHLFSNKAIITDIKWRGAKKSGKMSAKFRYRQKDIDINLTWIDDTKAIVEYNNVKAVTPGQAAVFYDGDVCLGAGFIDQVFFNDEERIYS</sequence>
<evidence type="ECO:0000259" key="11">
    <source>
        <dbReference type="Pfam" id="PF20258"/>
    </source>
</evidence>
<proteinExistence type="predicted"/>
<evidence type="ECO:0000256" key="4">
    <source>
        <dbReference type="ARBA" id="ARBA00022694"/>
    </source>
</evidence>
<evidence type="ECO:0000256" key="1">
    <source>
        <dbReference type="ARBA" id="ARBA00011949"/>
    </source>
</evidence>
<dbReference type="NCBIfam" id="TIGR00420">
    <property type="entry name" value="trmU"/>
    <property type="match status" value="1"/>
</dbReference>
<dbReference type="PANTHER" id="PTHR11933:SF5">
    <property type="entry name" value="MITOCHONDRIAL TRNA-SPECIFIC 2-THIOURIDYLASE 1"/>
    <property type="match status" value="1"/>
</dbReference>
<evidence type="ECO:0000256" key="5">
    <source>
        <dbReference type="ARBA" id="ARBA00022741"/>
    </source>
</evidence>
<dbReference type="InterPro" id="IPR046884">
    <property type="entry name" value="MnmA-like_central"/>
</dbReference>
<accession>A0A449BEL3</accession>
<feature type="domain" description="tRNA-specific 2-thiouridylase MnmA-like C-terminal" evidence="11">
    <location>
        <begin position="258"/>
        <end position="328"/>
    </location>
</feature>